<evidence type="ECO:0000313" key="6">
    <source>
        <dbReference type="Proteomes" id="UP000261600"/>
    </source>
</evidence>
<reference evidence="5" key="1">
    <citation type="submission" date="2025-08" db="UniProtKB">
        <authorList>
            <consortium name="Ensembl"/>
        </authorList>
    </citation>
    <scope>IDENTIFICATION</scope>
</reference>
<feature type="transmembrane region" description="Helical" evidence="1">
    <location>
        <begin position="258"/>
        <end position="280"/>
    </location>
</feature>
<feature type="chain" id="PRO_5018625330" description="Fibronectin type-III domain-containing protein" evidence="2">
    <location>
        <begin position="47"/>
        <end position="314"/>
    </location>
</feature>
<dbReference type="KEGG" id="malb:109951989"/>
<dbReference type="InterPro" id="IPR003961">
    <property type="entry name" value="FN3_dom"/>
</dbReference>
<feature type="domain" description="Fibronectin type-III" evidence="3">
    <location>
        <begin position="35"/>
        <end position="142"/>
    </location>
</feature>
<dbReference type="InterPro" id="IPR050650">
    <property type="entry name" value="Type-II_Cytokine-TF_Rcpt"/>
</dbReference>
<dbReference type="Gene3D" id="2.60.40.10">
    <property type="entry name" value="Immunoglobulins"/>
    <property type="match status" value="1"/>
</dbReference>
<dbReference type="Ensembl" id="ENSMALT00000011477.1">
    <property type="protein sequence ID" value="ENSMALP00000011236.1"/>
    <property type="gene ID" value="ENSMALG00000007985.1"/>
</dbReference>
<accession>A0A3Q3QEZ8</accession>
<organism evidence="5 6">
    <name type="scientific">Monopterus albus</name>
    <name type="common">Swamp eel</name>
    <dbReference type="NCBI Taxonomy" id="43700"/>
    <lineage>
        <taxon>Eukaryota</taxon>
        <taxon>Metazoa</taxon>
        <taxon>Chordata</taxon>
        <taxon>Craniata</taxon>
        <taxon>Vertebrata</taxon>
        <taxon>Euteleostomi</taxon>
        <taxon>Actinopterygii</taxon>
        <taxon>Neopterygii</taxon>
        <taxon>Teleostei</taxon>
        <taxon>Neoteleostei</taxon>
        <taxon>Acanthomorphata</taxon>
        <taxon>Anabantaria</taxon>
        <taxon>Synbranchiformes</taxon>
        <taxon>Synbranchidae</taxon>
        <taxon>Monopterus</taxon>
    </lineage>
</organism>
<feature type="domain" description="Interferon/interleukin receptor" evidence="4">
    <location>
        <begin position="154"/>
        <end position="247"/>
    </location>
</feature>
<dbReference type="STRING" id="43700.ENSMALP00000011236"/>
<dbReference type="InterPro" id="IPR036116">
    <property type="entry name" value="FN3_sf"/>
</dbReference>
<keyword evidence="1" id="KW-0812">Transmembrane</keyword>
<dbReference type="InterPro" id="IPR015373">
    <property type="entry name" value="Interferon/interleukin_rcp_dom"/>
</dbReference>
<dbReference type="Pfam" id="PF01108">
    <property type="entry name" value="Tissue_fac"/>
    <property type="match status" value="1"/>
</dbReference>
<dbReference type="PANTHER" id="PTHR20859:SF53">
    <property type="entry name" value="INTERLEUKIN-22 RECEPTOR SUBUNIT ALPHA-1"/>
    <property type="match status" value="1"/>
</dbReference>
<evidence type="ECO:0000256" key="1">
    <source>
        <dbReference type="SAM" id="Phobius"/>
    </source>
</evidence>
<sequence length="314" mass="34865">MFCILTQKTRALSSCTGHLTTSRNTVHGGMMGLWMLLLLHLHLGNAPWIEVVCASLPAPASVSISSFNMEHILSFLPGPGTPSNTHFMVQTIRPRKNSWRLVAGCSELMAGQTCNLTKVFKDPYDKYQARIQAFTPTQTSNWTVSQWFQPLTDTVLEPPDVSVSGCGNCLIMQLKVPTTRGLKDLYRGVTFHVQRTRDGAQFSLTLPFKEKNVITYLQPGVEYCVTVSVTGLFTSKPVFSKPYCAFTSPPPHRGSLNVVFILLGVFCMLGFLLIGLVAYGGQLNFKLLKRHLPRSLVIEPTLCSVCLRLFSQNF</sequence>
<name>A0A3Q3QEZ8_MONAL</name>
<reference evidence="5" key="2">
    <citation type="submission" date="2025-09" db="UniProtKB">
        <authorList>
            <consortium name="Ensembl"/>
        </authorList>
    </citation>
    <scope>IDENTIFICATION</scope>
</reference>
<keyword evidence="1" id="KW-0472">Membrane</keyword>
<dbReference type="Pfam" id="PF09294">
    <property type="entry name" value="Interfer-bind"/>
    <property type="match status" value="1"/>
</dbReference>
<evidence type="ECO:0000256" key="2">
    <source>
        <dbReference type="SAM" id="SignalP"/>
    </source>
</evidence>
<evidence type="ECO:0000313" key="5">
    <source>
        <dbReference type="Ensembl" id="ENSMALP00000011236.1"/>
    </source>
</evidence>
<evidence type="ECO:0000259" key="3">
    <source>
        <dbReference type="Pfam" id="PF01108"/>
    </source>
</evidence>
<dbReference type="AlphaFoldDB" id="A0A3Q3QEZ8"/>
<keyword evidence="2" id="KW-0732">Signal</keyword>
<dbReference type="RefSeq" id="XP_020442453.1">
    <property type="nucleotide sequence ID" value="XM_020586797.1"/>
</dbReference>
<evidence type="ECO:0008006" key="7">
    <source>
        <dbReference type="Google" id="ProtNLM"/>
    </source>
</evidence>
<evidence type="ECO:0000259" key="4">
    <source>
        <dbReference type="Pfam" id="PF09294"/>
    </source>
</evidence>
<dbReference type="SUPFAM" id="SSF49265">
    <property type="entry name" value="Fibronectin type III"/>
    <property type="match status" value="2"/>
</dbReference>
<dbReference type="PANTHER" id="PTHR20859">
    <property type="entry name" value="INTERFERON/INTERLEUKIN RECEPTOR"/>
    <property type="match status" value="1"/>
</dbReference>
<proteinExistence type="predicted"/>
<dbReference type="OrthoDB" id="10031784at2759"/>
<dbReference type="GO" id="GO:0005886">
    <property type="term" value="C:plasma membrane"/>
    <property type="evidence" value="ECO:0007669"/>
    <property type="project" value="TreeGrafter"/>
</dbReference>
<protein>
    <recommendedName>
        <fullName evidence="7">Fibronectin type-III domain-containing protein</fullName>
    </recommendedName>
</protein>
<dbReference type="Proteomes" id="UP000261600">
    <property type="component" value="Unplaced"/>
</dbReference>
<dbReference type="GeneID" id="109951989"/>
<dbReference type="InterPro" id="IPR013783">
    <property type="entry name" value="Ig-like_fold"/>
</dbReference>
<feature type="signal peptide" evidence="2">
    <location>
        <begin position="1"/>
        <end position="46"/>
    </location>
</feature>
<dbReference type="GO" id="GO:0004896">
    <property type="term" value="F:cytokine receptor activity"/>
    <property type="evidence" value="ECO:0007669"/>
    <property type="project" value="TreeGrafter"/>
</dbReference>
<keyword evidence="6" id="KW-1185">Reference proteome</keyword>
<keyword evidence="1" id="KW-1133">Transmembrane helix</keyword>